<dbReference type="GO" id="GO:0103117">
    <property type="term" value="F:UDP-3-O-acyl-N-acetylglucosamine deacetylase activity"/>
    <property type="evidence" value="ECO:0007669"/>
    <property type="project" value="InterPro"/>
</dbReference>
<dbReference type="GO" id="GO:0009245">
    <property type="term" value="P:lipid A biosynthetic process"/>
    <property type="evidence" value="ECO:0007669"/>
    <property type="project" value="InterPro"/>
</dbReference>
<dbReference type="GO" id="GO:0016020">
    <property type="term" value="C:membrane"/>
    <property type="evidence" value="ECO:0007669"/>
    <property type="project" value="GOC"/>
</dbReference>
<dbReference type="Pfam" id="PF03331">
    <property type="entry name" value="LpxC"/>
    <property type="match status" value="1"/>
</dbReference>
<dbReference type="InterPro" id="IPR011334">
    <property type="entry name" value="UDP-acyl_GlcNac_deAcase_C"/>
</dbReference>
<evidence type="ECO:0000313" key="1">
    <source>
        <dbReference type="EMBL" id="SVD69436.1"/>
    </source>
</evidence>
<dbReference type="InterPro" id="IPR004463">
    <property type="entry name" value="UDP-acyl_GlcNac_deAcase"/>
</dbReference>
<protein>
    <recommendedName>
        <fullName evidence="2">UDP-3-O-[3-hydroxymyristoyl] N-acetylglucosamine deacetylase</fullName>
    </recommendedName>
</protein>
<dbReference type="AlphaFoldDB" id="A0A382XE45"/>
<dbReference type="EMBL" id="UINC01167113">
    <property type="protein sequence ID" value="SVD69436.1"/>
    <property type="molecule type" value="Genomic_DNA"/>
</dbReference>
<gene>
    <name evidence="1" type="ORF">METZ01_LOCUS422290</name>
</gene>
<reference evidence="1" key="1">
    <citation type="submission" date="2018-05" db="EMBL/GenBank/DDBJ databases">
        <authorList>
            <person name="Lanie J.A."/>
            <person name="Ng W.-L."/>
            <person name="Kazmierczak K.M."/>
            <person name="Andrzejewski T.M."/>
            <person name="Davidsen T.M."/>
            <person name="Wayne K.J."/>
            <person name="Tettelin H."/>
            <person name="Glass J.I."/>
            <person name="Rusch D."/>
            <person name="Podicherti R."/>
            <person name="Tsui H.-C.T."/>
            <person name="Winkler M.E."/>
        </authorList>
    </citation>
    <scope>NUCLEOTIDE SEQUENCE</scope>
</reference>
<name>A0A382XE45_9ZZZZ</name>
<dbReference type="InterPro" id="IPR020568">
    <property type="entry name" value="Ribosomal_Su5_D2-typ_SF"/>
</dbReference>
<dbReference type="Gene3D" id="3.30.1700.10">
    <property type="entry name" value="lpxc deacetylase, domain 2"/>
    <property type="match status" value="1"/>
</dbReference>
<sequence>GDLYLSGYKIIGKIICSQGGHKLTNQLLREVFQNKDNFTIVEIKEKNIPHSLINRKYLRSIA</sequence>
<accession>A0A382XE45</accession>
<proteinExistence type="predicted"/>
<evidence type="ECO:0008006" key="2">
    <source>
        <dbReference type="Google" id="ProtNLM"/>
    </source>
</evidence>
<organism evidence="1">
    <name type="scientific">marine metagenome</name>
    <dbReference type="NCBI Taxonomy" id="408172"/>
    <lineage>
        <taxon>unclassified sequences</taxon>
        <taxon>metagenomes</taxon>
        <taxon>ecological metagenomes</taxon>
    </lineage>
</organism>
<feature type="non-terminal residue" evidence="1">
    <location>
        <position position="1"/>
    </location>
</feature>
<dbReference type="SUPFAM" id="SSF54211">
    <property type="entry name" value="Ribosomal protein S5 domain 2-like"/>
    <property type="match status" value="1"/>
</dbReference>